<evidence type="ECO:0000313" key="5">
    <source>
        <dbReference type="EMBL" id="OGY32366.1"/>
    </source>
</evidence>
<organism evidence="5 6">
    <name type="scientific">Candidatus Woykebacteria bacterium RIFCSPLOWO2_01_FULL_41_12</name>
    <dbReference type="NCBI Taxonomy" id="1802604"/>
    <lineage>
        <taxon>Bacteria</taxon>
        <taxon>Candidatus Woykeibacteriota</taxon>
    </lineage>
</organism>
<evidence type="ECO:0000259" key="3">
    <source>
        <dbReference type="Pfam" id="PF00905"/>
    </source>
</evidence>
<evidence type="ECO:0000256" key="1">
    <source>
        <dbReference type="ARBA" id="ARBA00004370"/>
    </source>
</evidence>
<dbReference type="InterPro" id="IPR012338">
    <property type="entry name" value="Beta-lactam/transpept-like"/>
</dbReference>
<protein>
    <recommendedName>
        <fullName evidence="7">Penicillin-binding protein transpeptidase domain-containing protein</fullName>
    </recommendedName>
</protein>
<dbReference type="InterPro" id="IPR005311">
    <property type="entry name" value="PBP_dimer"/>
</dbReference>
<dbReference type="InterPro" id="IPR001460">
    <property type="entry name" value="PCN-bd_Tpept"/>
</dbReference>
<keyword evidence="2" id="KW-0472">Membrane</keyword>
<gene>
    <name evidence="5" type="ORF">A3A57_01530</name>
</gene>
<accession>A0A1G1WX85</accession>
<dbReference type="InterPro" id="IPR050515">
    <property type="entry name" value="Beta-lactam/transpept"/>
</dbReference>
<comment type="subcellular location">
    <subcellularLocation>
        <location evidence="1">Membrane</location>
    </subcellularLocation>
</comment>
<sequence>MKQPRFLILQALLLLFAAATVGRLFYWQVLQHEDFSVAAKDQTENTVYLSAKRGKILSSDGSTLVSNQNAYLIYAILPEIKKSKKPGQSLEEFAKEIAEKITPILTQAKVSFIENPKEKDREKIGNEIESYVSSQLEIENLIWVPLAKKVSEGTKNKLQSLNIQGIGFQEDTMRFYPEDSLAANLVGFVAKDEIGNDKGYFGLEGFYDDKLRGRSGQLIQEVDALGRPILISSPLGRSALDGATLLTTIDRTAQYIIENKLREGVKRYGAKSGAAILLDVKTSGVLATVSFPSFHPSYTAFFDADNFRNLGISEVYEPGSTFKSITMASALDAGSIDTTTKCPCKGPIRVSGYEIQTVDNKYHPNSSITQILQHSDNTGAAFAARKMGIDTFLSYIRNFGFGQDLGIDLQGEESGIVKERKDWGEVELVTGAFGQGISVTALQMVNAVAAIANDGVLMRPFLVKKITGLKSEVEFTSKKIRQVIKPETSSLMRELLLSAVEGGEAKKLIPHGYRIGGKTGTAQVPLAGHYSTKTVASFVGFGPTEAPKFAMIVVLFEPSASIYAAETSEPLFFEIVKDLYPYWGIKVSR</sequence>
<dbReference type="GO" id="GO:0071555">
    <property type="term" value="P:cell wall organization"/>
    <property type="evidence" value="ECO:0007669"/>
    <property type="project" value="TreeGrafter"/>
</dbReference>
<dbReference type="InterPro" id="IPR036138">
    <property type="entry name" value="PBP_dimer_sf"/>
</dbReference>
<dbReference type="GO" id="GO:0005886">
    <property type="term" value="C:plasma membrane"/>
    <property type="evidence" value="ECO:0007669"/>
    <property type="project" value="TreeGrafter"/>
</dbReference>
<evidence type="ECO:0008006" key="7">
    <source>
        <dbReference type="Google" id="ProtNLM"/>
    </source>
</evidence>
<dbReference type="PANTHER" id="PTHR30627">
    <property type="entry name" value="PEPTIDOGLYCAN D,D-TRANSPEPTIDASE"/>
    <property type="match status" value="1"/>
</dbReference>
<dbReference type="Gene3D" id="3.90.1310.10">
    <property type="entry name" value="Penicillin-binding protein 2a (Domain 2)"/>
    <property type="match status" value="1"/>
</dbReference>
<dbReference type="Gene3D" id="3.30.450.330">
    <property type="match status" value="1"/>
</dbReference>
<evidence type="ECO:0000256" key="2">
    <source>
        <dbReference type="ARBA" id="ARBA00023136"/>
    </source>
</evidence>
<reference evidence="5 6" key="1">
    <citation type="journal article" date="2016" name="Nat. Commun.">
        <title>Thousands of microbial genomes shed light on interconnected biogeochemical processes in an aquifer system.</title>
        <authorList>
            <person name="Anantharaman K."/>
            <person name="Brown C.T."/>
            <person name="Hug L.A."/>
            <person name="Sharon I."/>
            <person name="Castelle C.J."/>
            <person name="Probst A.J."/>
            <person name="Thomas B.C."/>
            <person name="Singh A."/>
            <person name="Wilkins M.J."/>
            <person name="Karaoz U."/>
            <person name="Brodie E.L."/>
            <person name="Williams K.H."/>
            <person name="Hubbard S.S."/>
            <person name="Banfield J.F."/>
        </authorList>
    </citation>
    <scope>NUCLEOTIDE SEQUENCE [LARGE SCALE GENOMIC DNA]</scope>
</reference>
<dbReference type="GO" id="GO:0008658">
    <property type="term" value="F:penicillin binding"/>
    <property type="evidence" value="ECO:0007669"/>
    <property type="project" value="InterPro"/>
</dbReference>
<dbReference type="AlphaFoldDB" id="A0A1G1WX85"/>
<evidence type="ECO:0000313" key="6">
    <source>
        <dbReference type="Proteomes" id="UP000179279"/>
    </source>
</evidence>
<dbReference type="Gene3D" id="3.40.710.10">
    <property type="entry name" value="DD-peptidase/beta-lactamase superfamily"/>
    <property type="match status" value="1"/>
</dbReference>
<feature type="domain" description="Penicillin-binding protein transpeptidase" evidence="3">
    <location>
        <begin position="273"/>
        <end position="576"/>
    </location>
</feature>
<dbReference type="PANTHER" id="PTHR30627:SF1">
    <property type="entry name" value="PEPTIDOGLYCAN D,D-TRANSPEPTIDASE FTSI"/>
    <property type="match status" value="1"/>
</dbReference>
<dbReference type="EMBL" id="MHDA01000019">
    <property type="protein sequence ID" value="OGY32366.1"/>
    <property type="molecule type" value="Genomic_DNA"/>
</dbReference>
<dbReference type="Pfam" id="PF00905">
    <property type="entry name" value="Transpeptidase"/>
    <property type="match status" value="1"/>
</dbReference>
<dbReference type="Proteomes" id="UP000179279">
    <property type="component" value="Unassembled WGS sequence"/>
</dbReference>
<feature type="domain" description="Penicillin-binding protein dimerisation" evidence="4">
    <location>
        <begin position="50"/>
        <end position="229"/>
    </location>
</feature>
<evidence type="ECO:0000259" key="4">
    <source>
        <dbReference type="Pfam" id="PF03717"/>
    </source>
</evidence>
<dbReference type="SUPFAM" id="SSF56601">
    <property type="entry name" value="beta-lactamase/transpeptidase-like"/>
    <property type="match status" value="1"/>
</dbReference>
<name>A0A1G1WX85_9BACT</name>
<dbReference type="Pfam" id="PF03717">
    <property type="entry name" value="PBP_dimer"/>
    <property type="match status" value="1"/>
</dbReference>
<dbReference type="SUPFAM" id="SSF56519">
    <property type="entry name" value="Penicillin binding protein dimerisation domain"/>
    <property type="match status" value="1"/>
</dbReference>
<comment type="caution">
    <text evidence="5">The sequence shown here is derived from an EMBL/GenBank/DDBJ whole genome shotgun (WGS) entry which is preliminary data.</text>
</comment>
<proteinExistence type="predicted"/>